<feature type="region of interest" description="Disordered" evidence="1">
    <location>
        <begin position="316"/>
        <end position="414"/>
    </location>
</feature>
<dbReference type="Proteomes" id="UP001174909">
    <property type="component" value="Unassembled WGS sequence"/>
</dbReference>
<evidence type="ECO:0000313" key="3">
    <source>
        <dbReference type="Proteomes" id="UP001174909"/>
    </source>
</evidence>
<name>A0AA35WSM8_GEOBA</name>
<evidence type="ECO:0000313" key="2">
    <source>
        <dbReference type="EMBL" id="CAI8027521.1"/>
    </source>
</evidence>
<organism evidence="2 3">
    <name type="scientific">Geodia barretti</name>
    <name type="common">Barrett's horny sponge</name>
    <dbReference type="NCBI Taxonomy" id="519541"/>
    <lineage>
        <taxon>Eukaryota</taxon>
        <taxon>Metazoa</taxon>
        <taxon>Porifera</taxon>
        <taxon>Demospongiae</taxon>
        <taxon>Heteroscleromorpha</taxon>
        <taxon>Tetractinellida</taxon>
        <taxon>Astrophorina</taxon>
        <taxon>Geodiidae</taxon>
        <taxon>Geodia</taxon>
    </lineage>
</organism>
<accession>A0AA35WSM8</accession>
<keyword evidence="3" id="KW-1185">Reference proteome</keyword>
<feature type="compositionally biased region" description="Polar residues" evidence="1">
    <location>
        <begin position="78"/>
        <end position="97"/>
    </location>
</feature>
<feature type="region of interest" description="Disordered" evidence="1">
    <location>
        <begin position="75"/>
        <end position="219"/>
    </location>
</feature>
<gene>
    <name evidence="2" type="ORF">GBAR_LOCUS15734</name>
</gene>
<dbReference type="AlphaFoldDB" id="A0AA35WSM8"/>
<feature type="compositionally biased region" description="Polar residues" evidence="1">
    <location>
        <begin position="179"/>
        <end position="196"/>
    </location>
</feature>
<comment type="caution">
    <text evidence="2">The sequence shown here is derived from an EMBL/GenBank/DDBJ whole genome shotgun (WGS) entry which is preliminary data.</text>
</comment>
<evidence type="ECO:0000256" key="1">
    <source>
        <dbReference type="SAM" id="MobiDB-lite"/>
    </source>
</evidence>
<proteinExistence type="predicted"/>
<feature type="compositionally biased region" description="Basic and acidic residues" evidence="1">
    <location>
        <begin position="20"/>
        <end position="35"/>
    </location>
</feature>
<reference evidence="2" key="1">
    <citation type="submission" date="2023-03" db="EMBL/GenBank/DDBJ databases">
        <authorList>
            <person name="Steffen K."/>
            <person name="Cardenas P."/>
        </authorList>
    </citation>
    <scope>NUCLEOTIDE SEQUENCE</scope>
</reference>
<protein>
    <submittedName>
        <fullName evidence="2">Uncharacterized protein</fullName>
    </submittedName>
</protein>
<feature type="compositionally biased region" description="Basic residues" evidence="1">
    <location>
        <begin position="36"/>
        <end position="51"/>
    </location>
</feature>
<sequence>MFGRENSSPTTTISCGSTEVFRKEELQTRAMDEKRGKQKRRDRVFKTKTHNSAKTQTKTGGDVLAQIKAKENIVAPNNGGQRVTISRESVPSLSTQKVGIYNRGKSSLTVSRGRPLHDIQPSQKTVREAQKDLKRVLGYSSDEKSPRKRVSPLSEGDRDTASSSSHVVTGGQRPEEPKQSGSEMDTSPDKQTSTMDGESVRAIARRITGGLHPRMVYPDSDYLTNTKAELRKLLKQGVDSSREAKADMDSLVACSLSNNPPANGVFLLPPSVTAEDEPNDSFFSLHLYEDQTPVQPDMTPSPDYPMDMLQTAALFPPISPSPEAGPPLHLTEVELTTTSDHTYPPLPPVGDPFQMEPTPPSPATEPPQDFLDLLDTMQQGNVGDDPPNFPFPRAPGAKWLPTPERPPMFRQKLY</sequence>
<dbReference type="EMBL" id="CASHTH010002284">
    <property type="protein sequence ID" value="CAI8027521.1"/>
    <property type="molecule type" value="Genomic_DNA"/>
</dbReference>
<feature type="compositionally biased region" description="Polar residues" evidence="1">
    <location>
        <begin position="1"/>
        <end position="17"/>
    </location>
</feature>
<feature type="compositionally biased region" description="Basic and acidic residues" evidence="1">
    <location>
        <begin position="125"/>
        <end position="145"/>
    </location>
</feature>
<feature type="region of interest" description="Disordered" evidence="1">
    <location>
        <begin position="1"/>
        <end position="61"/>
    </location>
</feature>